<protein>
    <recommendedName>
        <fullName evidence="3">4-vinyl reductase 4VR domain-containing protein</fullName>
    </recommendedName>
</protein>
<evidence type="ECO:0000313" key="1">
    <source>
        <dbReference type="EMBL" id="OGI66374.1"/>
    </source>
</evidence>
<name>A0A1F6V9Z5_9PROT</name>
<dbReference type="AlphaFoldDB" id="A0A1F6V9Z5"/>
<evidence type="ECO:0000313" key="2">
    <source>
        <dbReference type="Proteomes" id="UP000179076"/>
    </source>
</evidence>
<dbReference type="Proteomes" id="UP000179076">
    <property type="component" value="Unassembled WGS sequence"/>
</dbReference>
<comment type="caution">
    <text evidence="1">The sequence shown here is derived from an EMBL/GenBank/DDBJ whole genome shotgun (WGS) entry which is preliminary data.</text>
</comment>
<accession>A0A1F6V9Z5</accession>
<gene>
    <name evidence="1" type="ORF">A2W18_13415</name>
</gene>
<sequence>MVNVKGTAIAGRRQYVLRYHGEEKLRAVLAKLKDREAAQRLATGALKSAWYSFDLFIDFTESIDRVLGKGDGKLYRAVAAQTAEDDLSTVYKVFFKFLQPMYIFNKAAQLWSAYYTSGRLQTTQLAPGTIEVEIVNFETPNWVHCESVLGWAQRSIELTGVKGVRAEHVECRAKGADHCRMRLFWKE</sequence>
<evidence type="ECO:0008006" key="3">
    <source>
        <dbReference type="Google" id="ProtNLM"/>
    </source>
</evidence>
<proteinExistence type="predicted"/>
<organism evidence="1 2">
    <name type="scientific">Candidatus Muproteobacteria bacterium RBG_16_60_9</name>
    <dbReference type="NCBI Taxonomy" id="1817755"/>
    <lineage>
        <taxon>Bacteria</taxon>
        <taxon>Pseudomonadati</taxon>
        <taxon>Pseudomonadota</taxon>
        <taxon>Candidatus Muproteobacteria</taxon>
    </lineage>
</organism>
<dbReference type="EMBL" id="MFSP01000089">
    <property type="protein sequence ID" value="OGI66374.1"/>
    <property type="molecule type" value="Genomic_DNA"/>
</dbReference>
<reference evidence="1 2" key="1">
    <citation type="journal article" date="2016" name="Nat. Commun.">
        <title>Thousands of microbial genomes shed light on interconnected biogeochemical processes in an aquifer system.</title>
        <authorList>
            <person name="Anantharaman K."/>
            <person name="Brown C.T."/>
            <person name="Hug L.A."/>
            <person name="Sharon I."/>
            <person name="Castelle C.J."/>
            <person name="Probst A.J."/>
            <person name="Thomas B.C."/>
            <person name="Singh A."/>
            <person name="Wilkins M.J."/>
            <person name="Karaoz U."/>
            <person name="Brodie E.L."/>
            <person name="Williams K.H."/>
            <person name="Hubbard S.S."/>
            <person name="Banfield J.F."/>
        </authorList>
    </citation>
    <scope>NUCLEOTIDE SEQUENCE [LARGE SCALE GENOMIC DNA]</scope>
</reference>